<comment type="subcellular location">
    <subcellularLocation>
        <location evidence="1">Nucleus</location>
        <location evidence="1">Nucleolus</location>
    </subcellularLocation>
</comment>
<feature type="region of interest" description="Disordered" evidence="3">
    <location>
        <begin position="1"/>
        <end position="37"/>
    </location>
</feature>
<dbReference type="Proteomes" id="UP001590951">
    <property type="component" value="Unassembled WGS sequence"/>
</dbReference>
<gene>
    <name evidence="5" type="ORF">ABVK25_009027</name>
</gene>
<dbReference type="Pfam" id="PF08698">
    <property type="entry name" value="Fcf2"/>
    <property type="match status" value="1"/>
</dbReference>
<sequence length="249" mass="28734">MPKFLQPHTIEKKCSQVMSPRQQDMAMQDDWDEGDLSDGQVKSLLQRAEQRIRKTESTKKQITEVSRIPKLDPGAIAQPYIVSTGGVARADPRRLLSGRDRRLSNTIRRVEDPVKVKERIKMEKRATAGPDFFDMPRTKLTAELKADLQLLKMRSILDPHRHYKKENSKASVPEYSQVGTIIEGPTEYLSSRLLNKERKRTFVEEVLADETSTGRFKRKYNDIQASKTSGRKAFYKNLKEKRFGGVRKR</sequence>
<evidence type="ECO:0000256" key="2">
    <source>
        <dbReference type="ARBA" id="ARBA00023242"/>
    </source>
</evidence>
<feature type="domain" description="Fcf2 pre-rRNA processing C-terminal" evidence="4">
    <location>
        <begin position="125"/>
        <end position="219"/>
    </location>
</feature>
<accession>A0ABR4AYP4</accession>
<evidence type="ECO:0000256" key="3">
    <source>
        <dbReference type="SAM" id="MobiDB-lite"/>
    </source>
</evidence>
<evidence type="ECO:0000313" key="6">
    <source>
        <dbReference type="Proteomes" id="UP001590951"/>
    </source>
</evidence>
<keyword evidence="6" id="KW-1185">Reference proteome</keyword>
<dbReference type="PANTHER" id="PTHR21686:SF12">
    <property type="entry name" value="DEOXYNUCLEOTIDYLTRANSFERASE TERMINAL-INTERACTING PROTEIN 2"/>
    <property type="match status" value="1"/>
</dbReference>
<comment type="caution">
    <text evidence="5">The sequence shown here is derived from an EMBL/GenBank/DDBJ whole genome shotgun (WGS) entry which is preliminary data.</text>
</comment>
<dbReference type="InterPro" id="IPR039883">
    <property type="entry name" value="Fcf2/DNTTIP2"/>
</dbReference>
<evidence type="ECO:0000259" key="4">
    <source>
        <dbReference type="Pfam" id="PF08698"/>
    </source>
</evidence>
<protein>
    <recommendedName>
        <fullName evidence="4">Fcf2 pre-rRNA processing C-terminal domain-containing protein</fullName>
    </recommendedName>
</protein>
<proteinExistence type="predicted"/>
<evidence type="ECO:0000313" key="5">
    <source>
        <dbReference type="EMBL" id="KAL2050789.1"/>
    </source>
</evidence>
<name>A0ABR4AYP4_9LECA</name>
<organism evidence="5 6">
    <name type="scientific">Lepraria finkii</name>
    <dbReference type="NCBI Taxonomy" id="1340010"/>
    <lineage>
        <taxon>Eukaryota</taxon>
        <taxon>Fungi</taxon>
        <taxon>Dikarya</taxon>
        <taxon>Ascomycota</taxon>
        <taxon>Pezizomycotina</taxon>
        <taxon>Lecanoromycetes</taxon>
        <taxon>OSLEUM clade</taxon>
        <taxon>Lecanoromycetidae</taxon>
        <taxon>Lecanorales</taxon>
        <taxon>Lecanorineae</taxon>
        <taxon>Stereocaulaceae</taxon>
        <taxon>Lepraria</taxon>
    </lineage>
</organism>
<dbReference type="InterPro" id="IPR014810">
    <property type="entry name" value="Fcf2_C"/>
</dbReference>
<dbReference type="EMBL" id="JBHFEH010000043">
    <property type="protein sequence ID" value="KAL2050789.1"/>
    <property type="molecule type" value="Genomic_DNA"/>
</dbReference>
<keyword evidence="2" id="KW-0539">Nucleus</keyword>
<evidence type="ECO:0000256" key="1">
    <source>
        <dbReference type="ARBA" id="ARBA00004604"/>
    </source>
</evidence>
<feature type="compositionally biased region" description="Acidic residues" evidence="3">
    <location>
        <begin position="27"/>
        <end position="36"/>
    </location>
</feature>
<reference evidence="5 6" key="1">
    <citation type="submission" date="2024-09" db="EMBL/GenBank/DDBJ databases">
        <title>Rethinking Asexuality: The Enigmatic Case of Functional Sexual Genes in Lepraria (Stereocaulaceae).</title>
        <authorList>
            <person name="Doellman M."/>
            <person name="Sun Y."/>
            <person name="Barcenas-Pena A."/>
            <person name="Lumbsch H.T."/>
            <person name="Grewe F."/>
        </authorList>
    </citation>
    <scope>NUCLEOTIDE SEQUENCE [LARGE SCALE GENOMIC DNA]</scope>
    <source>
        <strain evidence="5 6">Grewe 0041</strain>
    </source>
</reference>
<dbReference type="PANTHER" id="PTHR21686">
    <property type="entry name" value="DEOXYNUCLEOTIDYLTRANSFERASE TERMINAL-INTERACTING PROTEIN 2"/>
    <property type="match status" value="1"/>
</dbReference>